<dbReference type="RefSeq" id="WP_052242445.1">
    <property type="nucleotide sequence ID" value="NZ_JAFNAA010000018.1"/>
</dbReference>
<sequence length="88" mass="10345">MSNMMERGPIFDSPNLAEVRAKLEKAKQEFYARLMGPPVPLYIRERQRARERQEIALRAKINRQKAFEHAMAQIMQLQQKGILQCSMK</sequence>
<protein>
    <submittedName>
        <fullName evidence="1">Uncharacterized protein</fullName>
    </submittedName>
</protein>
<evidence type="ECO:0000313" key="2">
    <source>
        <dbReference type="Proteomes" id="UP000664658"/>
    </source>
</evidence>
<dbReference type="Proteomes" id="UP000664658">
    <property type="component" value="Unassembled WGS sequence"/>
</dbReference>
<evidence type="ECO:0000313" key="1">
    <source>
        <dbReference type="EMBL" id="MBO1109420.1"/>
    </source>
</evidence>
<organism evidence="1 2">
    <name type="scientific">Plesiomonas shigelloides</name>
    <name type="common">Aeromonas shigelloides</name>
    <dbReference type="NCBI Taxonomy" id="703"/>
    <lineage>
        <taxon>Bacteria</taxon>
        <taxon>Pseudomonadati</taxon>
        <taxon>Pseudomonadota</taxon>
        <taxon>Gammaproteobacteria</taxon>
        <taxon>Enterobacterales</taxon>
        <taxon>Enterobacteriaceae</taxon>
        <taxon>Plesiomonas</taxon>
    </lineage>
</organism>
<dbReference type="AlphaFoldDB" id="A0A8I2B5X5"/>
<comment type="caution">
    <text evidence="1">The sequence shown here is derived from an EMBL/GenBank/DDBJ whole genome shotgun (WGS) entry which is preliminary data.</text>
</comment>
<reference evidence="1" key="1">
    <citation type="submission" date="2021-03" db="EMBL/GenBank/DDBJ databases">
        <title>Plesiomonas shigelloides zfcc0051, isolated from zebrafish feces.</title>
        <authorList>
            <person name="Vanderhoek Z."/>
            <person name="Gaulke C."/>
        </authorList>
    </citation>
    <scope>NUCLEOTIDE SEQUENCE</scope>
    <source>
        <strain evidence="1">Zfcc0051</strain>
    </source>
</reference>
<accession>A0A8I2B5X5</accession>
<proteinExistence type="predicted"/>
<dbReference type="EMBL" id="JAFNAA010000018">
    <property type="protein sequence ID" value="MBO1109420.1"/>
    <property type="molecule type" value="Genomic_DNA"/>
</dbReference>
<name>A0A8I2B5X5_PLESH</name>
<gene>
    <name evidence="1" type="ORF">J2R62_14605</name>
</gene>